<dbReference type="Gene3D" id="3.30.559.10">
    <property type="entry name" value="Chloramphenicol acetyltransferase-like domain"/>
    <property type="match status" value="2"/>
</dbReference>
<proteinExistence type="inferred from homology"/>
<keyword evidence="2" id="KW-0808">Transferase</keyword>
<dbReference type="PANTHER" id="PTHR31623:SF28">
    <property type="entry name" value="BAHD ACYLTRANSFERASE"/>
    <property type="match status" value="1"/>
</dbReference>
<organism evidence="4 5">
    <name type="scientific">Erythroxylum novogranatense</name>
    <dbReference type="NCBI Taxonomy" id="1862640"/>
    <lineage>
        <taxon>Eukaryota</taxon>
        <taxon>Viridiplantae</taxon>
        <taxon>Streptophyta</taxon>
        <taxon>Embryophyta</taxon>
        <taxon>Tracheophyta</taxon>
        <taxon>Spermatophyta</taxon>
        <taxon>Magnoliopsida</taxon>
        <taxon>eudicotyledons</taxon>
        <taxon>Gunneridae</taxon>
        <taxon>Pentapetalae</taxon>
        <taxon>rosids</taxon>
        <taxon>fabids</taxon>
        <taxon>Malpighiales</taxon>
        <taxon>Erythroxylaceae</taxon>
        <taxon>Erythroxylum</taxon>
    </lineage>
</organism>
<evidence type="ECO:0000256" key="1">
    <source>
        <dbReference type="ARBA" id="ARBA00009861"/>
    </source>
</evidence>
<dbReference type="PANTHER" id="PTHR31623">
    <property type="entry name" value="F21J9.9"/>
    <property type="match status" value="1"/>
</dbReference>
<dbReference type="Proteomes" id="UP001159364">
    <property type="component" value="Linkage Group LG01"/>
</dbReference>
<dbReference type="InterPro" id="IPR023213">
    <property type="entry name" value="CAT-like_dom_sf"/>
</dbReference>
<accession>A0AAV8UBS3</accession>
<reference evidence="4 5" key="1">
    <citation type="submission" date="2021-09" db="EMBL/GenBank/DDBJ databases">
        <title>Genomic insights and catalytic innovation underlie evolution of tropane alkaloids biosynthesis.</title>
        <authorList>
            <person name="Wang Y.-J."/>
            <person name="Tian T."/>
            <person name="Huang J.-P."/>
            <person name="Huang S.-X."/>
        </authorList>
    </citation>
    <scope>NUCLEOTIDE SEQUENCE [LARGE SCALE GENOMIC DNA]</scope>
    <source>
        <strain evidence="4">KIB-2018</strain>
        <tissue evidence="4">Leaf</tissue>
    </source>
</reference>
<sequence length="436" mass="49398">MEMKVQITSEVTIKPLSPTPDYLRVHKLSLLDQLAPNTYIPLILFFNSTNQNSISFTSNHLKKSLAATLNHFRPLAGRAKDRHLVDCNDDGATFKEAYVEKDIHTVQREAKVEQLEQLLPCSPYDDFNKLIIRELLAIQINYFACGGIAISVCIHHLIADASSLTTFSESWAAITRGAYDINAGPRYRFDCASVFPPSDSLNLYFDTPEEARNMKHRIVRKRIIFDGSILAALRKKVAHVPQLENPTRYELVAALIWGASMAATRERDGVKDYALGSLVDLRKKVNSPCLEQYIGNIWKWTMVHCSAENIPDYAGLVPKIQKSVRINTSEENWLETNGYLAFLKSAIEQFQNNSKARLFNMSWCKFPYYEIDFGWGKPIWAGCGKTPDTGAYFLDTSDGKGLEAWLGLPDTEMAFFERHLDNVIKHLSPSMPMSRM</sequence>
<evidence type="ECO:0000313" key="5">
    <source>
        <dbReference type="Proteomes" id="UP001159364"/>
    </source>
</evidence>
<gene>
    <name evidence="4" type="ORF">K2173_020222</name>
</gene>
<evidence type="ECO:0000313" key="4">
    <source>
        <dbReference type="EMBL" id="KAJ8775218.1"/>
    </source>
</evidence>
<dbReference type="EMBL" id="JAIWQS010000001">
    <property type="protein sequence ID" value="KAJ8775218.1"/>
    <property type="molecule type" value="Genomic_DNA"/>
</dbReference>
<protein>
    <submittedName>
        <fullName evidence="4">Uncharacterized protein</fullName>
    </submittedName>
</protein>
<name>A0AAV8UBS3_9ROSI</name>
<dbReference type="GO" id="GO:0016746">
    <property type="term" value="F:acyltransferase activity"/>
    <property type="evidence" value="ECO:0007669"/>
    <property type="project" value="UniProtKB-KW"/>
</dbReference>
<evidence type="ECO:0000256" key="3">
    <source>
        <dbReference type="ARBA" id="ARBA00023315"/>
    </source>
</evidence>
<evidence type="ECO:0000256" key="2">
    <source>
        <dbReference type="ARBA" id="ARBA00022679"/>
    </source>
</evidence>
<comment type="similarity">
    <text evidence="1">Belongs to the plant acyltransferase family.</text>
</comment>
<comment type="caution">
    <text evidence="4">The sequence shown here is derived from an EMBL/GenBank/DDBJ whole genome shotgun (WGS) entry which is preliminary data.</text>
</comment>
<keyword evidence="3" id="KW-0012">Acyltransferase</keyword>
<dbReference type="AlphaFoldDB" id="A0AAV8UBS3"/>
<keyword evidence="5" id="KW-1185">Reference proteome</keyword>
<dbReference type="Pfam" id="PF02458">
    <property type="entry name" value="Transferase"/>
    <property type="match status" value="1"/>
</dbReference>